<dbReference type="GO" id="GO:0005524">
    <property type="term" value="F:ATP binding"/>
    <property type="evidence" value="ECO:0007669"/>
    <property type="project" value="UniProtKB-KW"/>
</dbReference>
<dbReference type="Pfam" id="PF00391">
    <property type="entry name" value="PEP-utilizers"/>
    <property type="match status" value="1"/>
</dbReference>
<comment type="similarity">
    <text evidence="1">Belongs to the PEP-utilizing enzyme family.</text>
</comment>
<protein>
    <recommendedName>
        <fullName evidence="4">PEP-utilising enzyme mobile domain-containing protein</fullName>
    </recommendedName>
</protein>
<dbReference type="PROSITE" id="PS00370">
    <property type="entry name" value="PEP_ENZYMES_PHOS_SITE"/>
    <property type="match status" value="1"/>
</dbReference>
<dbReference type="Proteomes" id="UP000230779">
    <property type="component" value="Unassembled WGS sequence"/>
</dbReference>
<name>A0A2M7RJA6_9BACT</name>
<reference evidence="5 6" key="1">
    <citation type="submission" date="2017-09" db="EMBL/GenBank/DDBJ databases">
        <title>Depth-based differentiation of microbial function through sediment-hosted aquifers and enrichment of novel symbionts in the deep terrestrial subsurface.</title>
        <authorList>
            <person name="Probst A.J."/>
            <person name="Ladd B."/>
            <person name="Jarett J.K."/>
            <person name="Geller-Mcgrath D.E."/>
            <person name="Sieber C.M."/>
            <person name="Emerson J.B."/>
            <person name="Anantharaman K."/>
            <person name="Thomas B.C."/>
            <person name="Malmstrom R."/>
            <person name="Stieglmeier M."/>
            <person name="Klingl A."/>
            <person name="Woyke T."/>
            <person name="Ryan C.M."/>
            <person name="Banfield J.F."/>
        </authorList>
    </citation>
    <scope>NUCLEOTIDE SEQUENCE [LARGE SCALE GENOMIC DNA]</scope>
    <source>
        <strain evidence="5">CG_4_10_14_0_8_um_filter_42_10</strain>
    </source>
</reference>
<dbReference type="EMBL" id="PFMD01000027">
    <property type="protein sequence ID" value="PIY96838.1"/>
    <property type="molecule type" value="Genomic_DNA"/>
</dbReference>
<evidence type="ECO:0000256" key="2">
    <source>
        <dbReference type="ARBA" id="ARBA00022741"/>
    </source>
</evidence>
<dbReference type="InterPro" id="IPR018274">
    <property type="entry name" value="PEP_util_AS"/>
</dbReference>
<evidence type="ECO:0000259" key="4">
    <source>
        <dbReference type="Pfam" id="PF00391"/>
    </source>
</evidence>
<dbReference type="SUPFAM" id="SSF52009">
    <property type="entry name" value="Phosphohistidine domain"/>
    <property type="match status" value="1"/>
</dbReference>
<keyword evidence="2" id="KW-0547">Nucleotide-binding</keyword>
<evidence type="ECO:0000256" key="1">
    <source>
        <dbReference type="ARBA" id="ARBA00007837"/>
    </source>
</evidence>
<dbReference type="InterPro" id="IPR006319">
    <property type="entry name" value="PEP_synth"/>
</dbReference>
<accession>A0A2M7RJA6</accession>
<dbReference type="Gene3D" id="3.50.30.10">
    <property type="entry name" value="Phosphohistidine domain"/>
    <property type="match status" value="1"/>
</dbReference>
<feature type="domain" description="PEP-utilising enzyme mobile" evidence="4">
    <location>
        <begin position="282"/>
        <end position="353"/>
    </location>
</feature>
<dbReference type="GO" id="GO:0008986">
    <property type="term" value="F:pyruvate, water dikinase activity"/>
    <property type="evidence" value="ECO:0007669"/>
    <property type="project" value="InterPro"/>
</dbReference>
<dbReference type="InterPro" id="IPR008279">
    <property type="entry name" value="PEP-util_enz_mobile_dom"/>
</dbReference>
<keyword evidence="3" id="KW-0067">ATP-binding</keyword>
<dbReference type="PANTHER" id="PTHR43030">
    <property type="entry name" value="PHOSPHOENOLPYRUVATE SYNTHASE"/>
    <property type="match status" value="1"/>
</dbReference>
<dbReference type="InterPro" id="IPR036637">
    <property type="entry name" value="Phosphohistidine_dom_sf"/>
</dbReference>
<dbReference type="AlphaFoldDB" id="A0A2M7RJA6"/>
<organism evidence="5 6">
    <name type="scientific">Candidatus Kerfeldbacteria bacterium CG_4_10_14_0_8_um_filter_42_10</name>
    <dbReference type="NCBI Taxonomy" id="2014248"/>
    <lineage>
        <taxon>Bacteria</taxon>
        <taxon>Candidatus Kerfeldiibacteriota</taxon>
    </lineage>
</organism>
<evidence type="ECO:0000313" key="6">
    <source>
        <dbReference type="Proteomes" id="UP000230779"/>
    </source>
</evidence>
<evidence type="ECO:0000256" key="3">
    <source>
        <dbReference type="ARBA" id="ARBA00022840"/>
    </source>
</evidence>
<dbReference type="PANTHER" id="PTHR43030:SF1">
    <property type="entry name" value="PHOSPHOENOLPYRUVATE SYNTHASE"/>
    <property type="match status" value="1"/>
</dbReference>
<evidence type="ECO:0000313" key="5">
    <source>
        <dbReference type="EMBL" id="PIY96838.1"/>
    </source>
</evidence>
<comment type="caution">
    <text evidence="5">The sequence shown here is derived from an EMBL/GenBank/DDBJ whole genome shotgun (WGS) entry which is preliminary data.</text>
</comment>
<sequence>MKKKELILAWTRDFTLTWAEWWSRDMHPRLVEVFGKGIPNQLSYYNGRLLETYRLKKEAESFIDAVIKAGDKQGVLEAAKIKRYTHLIKKIRASIPNENNSTDPRIFESIKAMSKEMYPWYTVSYLLPQERWSKKLIRKNPKKAHIILARLVKARVVSEGTIEYLVEYWRTMGRKLLIARKISPKYASFITYGELEKMLYDKKYYPEIKQLKARSKHYIFLKDRVDTGISFEVFLKKRGLIYHPKIIDRSALGLKGLIACSGPSSVKGRVSIILRNEELVNFKKGNILVTVMTNPYFIPIMKKAKAIITDEGGVTCHAAIVSRELGVPCVIGTKTATQMLKDGDLVEVDATRGIVTKI</sequence>
<gene>
    <name evidence="5" type="ORF">COY66_02845</name>
</gene>
<proteinExistence type="inferred from homology"/>